<reference evidence="6 7" key="1">
    <citation type="submission" date="2022-04" db="EMBL/GenBank/DDBJ databases">
        <title>Genome sequence of soybean root-associated Caulobacter segnis RL271.</title>
        <authorList>
            <person name="Longley R."/>
            <person name="Bonito G."/>
            <person name="Trigodet F."/>
            <person name="Crosson S."/>
            <person name="Fiebig A."/>
        </authorList>
    </citation>
    <scope>NUCLEOTIDE SEQUENCE [LARGE SCALE GENOMIC DNA]</scope>
    <source>
        <strain evidence="6 7">RL271</strain>
    </source>
</reference>
<keyword evidence="3" id="KW-0949">S-adenosyl-L-methionine</keyword>
<dbReference type="InterPro" id="IPR016181">
    <property type="entry name" value="Acyl_CoA_acyltransferase"/>
</dbReference>
<sequence>MIHIITSENRHLYGPQLWAMHEERRRQCVEKNGWVDLVVLDGGEVDDYDDHRAIYLLGFDDAMRLEVGLRLRPTDDRCMLADKFAHLIAPGETSKKGADVWEATRLFTTEAYRERKGSGRGERVFECWAAAFELALRRGVSRFVGMIDLQLYPGILNSPIDTRLVGIPRPYAFGLVAGSEIAISQALLDRVLEAIGRESPIGYEIDALDMMAFGDLAAVQRQVTRAMTPQLTAGAERDETLAAETLFRLHDSSGQARRIWDGRARSLNA</sequence>
<accession>A0ABY4ZW87</accession>
<keyword evidence="4 5" id="KW-0071">Autoinducer synthesis</keyword>
<keyword evidence="1 5" id="KW-0673">Quorum sensing</keyword>
<dbReference type="Pfam" id="PF00765">
    <property type="entry name" value="Autoind_synth"/>
    <property type="match status" value="1"/>
</dbReference>
<organism evidence="6 7">
    <name type="scientific">Caulobacter segnis</name>
    <dbReference type="NCBI Taxonomy" id="88688"/>
    <lineage>
        <taxon>Bacteria</taxon>
        <taxon>Pseudomonadati</taxon>
        <taxon>Pseudomonadota</taxon>
        <taxon>Alphaproteobacteria</taxon>
        <taxon>Caulobacterales</taxon>
        <taxon>Caulobacteraceae</taxon>
        <taxon>Caulobacter</taxon>
    </lineage>
</organism>
<gene>
    <name evidence="6" type="ORF">MZV50_05290</name>
</gene>
<dbReference type="SUPFAM" id="SSF55729">
    <property type="entry name" value="Acyl-CoA N-acyltransferases (Nat)"/>
    <property type="match status" value="1"/>
</dbReference>
<name>A0ABY4ZW87_9CAUL</name>
<evidence type="ECO:0000256" key="2">
    <source>
        <dbReference type="ARBA" id="ARBA00022679"/>
    </source>
</evidence>
<evidence type="ECO:0000256" key="1">
    <source>
        <dbReference type="ARBA" id="ARBA00022654"/>
    </source>
</evidence>
<dbReference type="Proteomes" id="UP001057520">
    <property type="component" value="Chromosome"/>
</dbReference>
<dbReference type="InterPro" id="IPR001690">
    <property type="entry name" value="Autoind_synthase"/>
</dbReference>
<proteinExistence type="inferred from homology"/>
<dbReference type="PANTHER" id="PTHR39322">
    <property type="entry name" value="ACYL-HOMOSERINE-LACTONE SYNTHASE"/>
    <property type="match status" value="1"/>
</dbReference>
<evidence type="ECO:0000256" key="5">
    <source>
        <dbReference type="PROSITE-ProRule" id="PRU00533"/>
    </source>
</evidence>
<protein>
    <submittedName>
        <fullName evidence="6">N-acyl-L-homoserine lactone synthetase</fullName>
    </submittedName>
</protein>
<keyword evidence="2" id="KW-0808">Transferase</keyword>
<dbReference type="Gene3D" id="3.40.630.30">
    <property type="match status" value="1"/>
</dbReference>
<dbReference type="PROSITE" id="PS51187">
    <property type="entry name" value="AUTOINDUCER_SYNTH_2"/>
    <property type="match status" value="1"/>
</dbReference>
<dbReference type="EMBL" id="CP096040">
    <property type="protein sequence ID" value="USQ96978.1"/>
    <property type="molecule type" value="Genomic_DNA"/>
</dbReference>
<keyword evidence="7" id="KW-1185">Reference proteome</keyword>
<evidence type="ECO:0000256" key="4">
    <source>
        <dbReference type="ARBA" id="ARBA00022929"/>
    </source>
</evidence>
<evidence type="ECO:0000256" key="3">
    <source>
        <dbReference type="ARBA" id="ARBA00022691"/>
    </source>
</evidence>
<evidence type="ECO:0000313" key="7">
    <source>
        <dbReference type="Proteomes" id="UP001057520"/>
    </source>
</evidence>
<comment type="similarity">
    <text evidence="5">Belongs to the autoinducer synthase family.</text>
</comment>
<dbReference type="PANTHER" id="PTHR39322:SF1">
    <property type="entry name" value="ISOVALERYL-HOMOSERINE LACTONE SYNTHASE"/>
    <property type="match status" value="1"/>
</dbReference>
<evidence type="ECO:0000313" key="6">
    <source>
        <dbReference type="EMBL" id="USQ96978.1"/>
    </source>
</evidence>